<dbReference type="Proteomes" id="UP001431784">
    <property type="component" value="Unassembled WGS sequence"/>
</dbReference>
<accession>A0ABT5T5Z4</accession>
<protein>
    <recommendedName>
        <fullName evidence="4">AAA+ family ATPase</fullName>
    </recommendedName>
</protein>
<proteinExistence type="predicted"/>
<evidence type="ECO:0000313" key="3">
    <source>
        <dbReference type="Proteomes" id="UP001431784"/>
    </source>
</evidence>
<evidence type="ECO:0000313" key="2">
    <source>
        <dbReference type="EMBL" id="MDD7970522.1"/>
    </source>
</evidence>
<dbReference type="EMBL" id="JAQZSM010000003">
    <property type="protein sequence ID" value="MDD7970522.1"/>
    <property type="molecule type" value="Genomic_DNA"/>
</dbReference>
<name>A0ABT5T5Z4_9RHOB</name>
<dbReference type="RefSeq" id="WP_274351143.1">
    <property type="nucleotide sequence ID" value="NZ_JAQZSM010000003.1"/>
</dbReference>
<feature type="region of interest" description="Disordered" evidence="1">
    <location>
        <begin position="82"/>
        <end position="130"/>
    </location>
</feature>
<sequence length="130" mass="14359">MIPTIVICLCLTAALPVYGEGRDSAPESMQGEGIFGLIERLLRDFVDHADPHMREMERSLEAAEPELRRLLGQLRDMVDYHPPEVLPNGDILIRRRHPAPDIADPDAEEPDQPAPAPSEGAEGTVSPFEL</sequence>
<comment type="caution">
    <text evidence="2">The sequence shown here is derived from an EMBL/GenBank/DDBJ whole genome shotgun (WGS) entry which is preliminary data.</text>
</comment>
<gene>
    <name evidence="2" type="ORF">PUT78_05355</name>
</gene>
<evidence type="ECO:0000256" key="1">
    <source>
        <dbReference type="SAM" id="MobiDB-lite"/>
    </source>
</evidence>
<organism evidence="2 3">
    <name type="scientific">Roseinatronobacter alkalisoli</name>
    <dbReference type="NCBI Taxonomy" id="3028235"/>
    <lineage>
        <taxon>Bacteria</taxon>
        <taxon>Pseudomonadati</taxon>
        <taxon>Pseudomonadota</taxon>
        <taxon>Alphaproteobacteria</taxon>
        <taxon>Rhodobacterales</taxon>
        <taxon>Paracoccaceae</taxon>
        <taxon>Roseinatronobacter</taxon>
    </lineage>
</organism>
<reference evidence="2" key="1">
    <citation type="submission" date="2023-02" db="EMBL/GenBank/DDBJ databases">
        <title>Description of Roseinatronobacter alkalisoli sp. nov., an alkaliphilic bacerium isolated from soda soil.</title>
        <authorList>
            <person name="Wei W."/>
        </authorList>
    </citation>
    <scope>NUCLEOTIDE SEQUENCE</scope>
    <source>
        <strain evidence="2">HJB301</strain>
    </source>
</reference>
<keyword evidence="3" id="KW-1185">Reference proteome</keyword>
<evidence type="ECO:0008006" key="4">
    <source>
        <dbReference type="Google" id="ProtNLM"/>
    </source>
</evidence>